<protein>
    <submittedName>
        <fullName evidence="2">Hypothetical_protein</fullName>
    </submittedName>
</protein>
<evidence type="ECO:0000313" key="1">
    <source>
        <dbReference type="EMBL" id="CAI9930139.1"/>
    </source>
</evidence>
<evidence type="ECO:0000313" key="2">
    <source>
        <dbReference type="EMBL" id="CAL6108205.1"/>
    </source>
</evidence>
<keyword evidence="3" id="KW-1185">Reference proteome</keyword>
<name>A0AA86P490_9EUKA</name>
<comment type="caution">
    <text evidence="1">The sequence shown here is derived from an EMBL/GenBank/DDBJ whole genome shotgun (WGS) entry which is preliminary data.</text>
</comment>
<reference evidence="1" key="1">
    <citation type="submission" date="2023-06" db="EMBL/GenBank/DDBJ databases">
        <authorList>
            <person name="Kurt Z."/>
        </authorList>
    </citation>
    <scope>NUCLEOTIDE SEQUENCE</scope>
</reference>
<accession>A0AA86P490</accession>
<sequence>MIYTNQFSVNSAKTAGVKTSLLNIAKRVQYAHTILHLIQVNAFAIKIMGMEAVLPEMSGLESNCSGNITIRNKMRVLPDDQISVNNVCVCDESSGFVDINGVCFSWQNDK</sequence>
<dbReference type="AlphaFoldDB" id="A0AA86P490"/>
<evidence type="ECO:0000313" key="3">
    <source>
        <dbReference type="Proteomes" id="UP001642409"/>
    </source>
</evidence>
<organism evidence="1">
    <name type="scientific">Hexamita inflata</name>
    <dbReference type="NCBI Taxonomy" id="28002"/>
    <lineage>
        <taxon>Eukaryota</taxon>
        <taxon>Metamonada</taxon>
        <taxon>Diplomonadida</taxon>
        <taxon>Hexamitidae</taxon>
        <taxon>Hexamitinae</taxon>
        <taxon>Hexamita</taxon>
    </lineage>
</organism>
<dbReference type="EMBL" id="CATOUU010000449">
    <property type="protein sequence ID" value="CAI9930139.1"/>
    <property type="molecule type" value="Genomic_DNA"/>
</dbReference>
<gene>
    <name evidence="1" type="ORF">HINF_LOCUS17784</name>
    <name evidence="2" type="ORF">HINF_LOCUS74855</name>
</gene>
<dbReference type="EMBL" id="CAXDID020000647">
    <property type="protein sequence ID" value="CAL6108205.1"/>
    <property type="molecule type" value="Genomic_DNA"/>
</dbReference>
<dbReference type="Proteomes" id="UP001642409">
    <property type="component" value="Unassembled WGS sequence"/>
</dbReference>
<reference evidence="2 3" key="2">
    <citation type="submission" date="2024-07" db="EMBL/GenBank/DDBJ databases">
        <authorList>
            <person name="Akdeniz Z."/>
        </authorList>
    </citation>
    <scope>NUCLEOTIDE SEQUENCE [LARGE SCALE GENOMIC DNA]</scope>
</reference>
<proteinExistence type="predicted"/>